<evidence type="ECO:0000259" key="6">
    <source>
        <dbReference type="Pfam" id="PF02826"/>
    </source>
</evidence>
<evidence type="ECO:0000256" key="4">
    <source>
        <dbReference type="RuleBase" id="RU003719"/>
    </source>
</evidence>
<protein>
    <submittedName>
        <fullName evidence="7">2-hydroxyacid dehydrogenase</fullName>
    </submittedName>
</protein>
<dbReference type="PROSITE" id="PS00671">
    <property type="entry name" value="D_2_HYDROXYACID_DH_3"/>
    <property type="match status" value="1"/>
</dbReference>
<dbReference type="FunFam" id="3.40.50.720:FF:000203">
    <property type="entry name" value="D-3-phosphoglycerate dehydrogenase (SerA)"/>
    <property type="match status" value="1"/>
</dbReference>
<dbReference type="PANTHER" id="PTHR42789">
    <property type="entry name" value="D-ISOMER SPECIFIC 2-HYDROXYACID DEHYDROGENASE FAMILY PROTEIN (AFU_ORTHOLOGUE AFUA_6G10090)"/>
    <property type="match status" value="1"/>
</dbReference>
<gene>
    <name evidence="7" type="ORF">MSHO_09590</name>
</gene>
<organism evidence="7 8">
    <name type="scientific">Mycobacterium shottsii</name>
    <dbReference type="NCBI Taxonomy" id="133549"/>
    <lineage>
        <taxon>Bacteria</taxon>
        <taxon>Bacillati</taxon>
        <taxon>Actinomycetota</taxon>
        <taxon>Actinomycetes</taxon>
        <taxon>Mycobacteriales</taxon>
        <taxon>Mycobacteriaceae</taxon>
        <taxon>Mycobacterium</taxon>
        <taxon>Mycobacterium ulcerans group</taxon>
    </lineage>
</organism>
<dbReference type="SUPFAM" id="SSF51735">
    <property type="entry name" value="NAD(P)-binding Rossmann-fold domains"/>
    <property type="match status" value="1"/>
</dbReference>
<dbReference type="Gene3D" id="3.40.50.720">
    <property type="entry name" value="NAD(P)-binding Rossmann-like Domain"/>
    <property type="match status" value="2"/>
</dbReference>
<dbReference type="InterPro" id="IPR006140">
    <property type="entry name" value="D-isomer_DH_NAD-bd"/>
</dbReference>
<evidence type="ECO:0000313" key="7">
    <source>
        <dbReference type="EMBL" id="BBX55614.1"/>
    </source>
</evidence>
<evidence type="ECO:0000256" key="3">
    <source>
        <dbReference type="ARBA" id="ARBA00023027"/>
    </source>
</evidence>
<evidence type="ECO:0000256" key="2">
    <source>
        <dbReference type="ARBA" id="ARBA00023002"/>
    </source>
</evidence>
<sequence>MSQPASHGFGQDHVPRVAILDDYARVATDLADWSPVRGRATLTVFDRHLGQAEAAEALADFDVVCTMRERMAFPRSLLERLPRLKLITIVGMNLPNLDLAAATERGVLVAHSNFAHPRFRAARDATAEFAWGLLIATVRNLAEEHRRLRAGGWQTTTGMTLSGKTLGLLGLGRVGKRMAEYAKAFGMEAIAWSQNLTEEAAAAHGVRRVDKPVLFAQSDVVSIHVVLSERTRALVGAGELAAMKPGGYLINTSRGPIVDEGALIGALEAGRIAGAGLDVYDVEPLPVDHGLRSLPNVTLSPHLGYVTREMLSASYADTVEAVVAWLDGAPIRIANPQAVRPPPS</sequence>
<reference evidence="7 8" key="1">
    <citation type="journal article" date="2019" name="Emerg. Microbes Infect.">
        <title>Comprehensive subspecies identification of 175 nontuberculous mycobacteria species based on 7547 genomic profiles.</title>
        <authorList>
            <person name="Matsumoto Y."/>
            <person name="Kinjo T."/>
            <person name="Motooka D."/>
            <person name="Nabeya D."/>
            <person name="Jung N."/>
            <person name="Uechi K."/>
            <person name="Horii T."/>
            <person name="Iida T."/>
            <person name="Fujita J."/>
            <person name="Nakamura S."/>
        </authorList>
    </citation>
    <scope>NUCLEOTIDE SEQUENCE [LARGE SCALE GENOMIC DNA]</scope>
    <source>
        <strain evidence="7 8">JCM 12657</strain>
    </source>
</reference>
<evidence type="ECO:0000313" key="8">
    <source>
        <dbReference type="Proteomes" id="UP000467164"/>
    </source>
</evidence>
<dbReference type="GO" id="GO:0016616">
    <property type="term" value="F:oxidoreductase activity, acting on the CH-OH group of donors, NAD or NADP as acceptor"/>
    <property type="evidence" value="ECO:0007669"/>
    <property type="project" value="InterPro"/>
</dbReference>
<evidence type="ECO:0000256" key="1">
    <source>
        <dbReference type="ARBA" id="ARBA00005854"/>
    </source>
</evidence>
<dbReference type="InterPro" id="IPR006139">
    <property type="entry name" value="D-isomer_2_OHA_DH_cat_dom"/>
</dbReference>
<dbReference type="CDD" id="cd12169">
    <property type="entry name" value="PGDH_like_1"/>
    <property type="match status" value="1"/>
</dbReference>
<dbReference type="InterPro" id="IPR029753">
    <property type="entry name" value="D-isomer_DH_CS"/>
</dbReference>
<dbReference type="KEGG" id="msho:MSHO_09590"/>
<dbReference type="InterPro" id="IPR036291">
    <property type="entry name" value="NAD(P)-bd_dom_sf"/>
</dbReference>
<dbReference type="GO" id="GO:0051287">
    <property type="term" value="F:NAD binding"/>
    <property type="evidence" value="ECO:0007669"/>
    <property type="project" value="InterPro"/>
</dbReference>
<feature type="domain" description="D-isomer specific 2-hydroxyacid dehydrogenase NAD-binding" evidence="6">
    <location>
        <begin position="132"/>
        <end position="304"/>
    </location>
</feature>
<dbReference type="AlphaFoldDB" id="A0A7I7L722"/>
<keyword evidence="3" id="KW-0520">NAD</keyword>
<accession>A0A7I7L722</accession>
<dbReference type="Pfam" id="PF02826">
    <property type="entry name" value="2-Hacid_dh_C"/>
    <property type="match status" value="1"/>
</dbReference>
<comment type="similarity">
    <text evidence="1 4">Belongs to the D-isomer specific 2-hydroxyacid dehydrogenase family.</text>
</comment>
<dbReference type="SUPFAM" id="SSF52283">
    <property type="entry name" value="Formate/glycerate dehydrogenase catalytic domain-like"/>
    <property type="match status" value="1"/>
</dbReference>
<dbReference type="Pfam" id="PF00389">
    <property type="entry name" value="2-Hacid_dh"/>
    <property type="match status" value="1"/>
</dbReference>
<keyword evidence="2 4" id="KW-0560">Oxidoreductase</keyword>
<dbReference type="InterPro" id="IPR050857">
    <property type="entry name" value="D-2-hydroxyacid_DH"/>
</dbReference>
<evidence type="ECO:0000259" key="5">
    <source>
        <dbReference type="Pfam" id="PF00389"/>
    </source>
</evidence>
<dbReference type="PANTHER" id="PTHR42789:SF1">
    <property type="entry name" value="D-ISOMER SPECIFIC 2-HYDROXYACID DEHYDROGENASE FAMILY PROTEIN (AFU_ORTHOLOGUE AFUA_6G10090)"/>
    <property type="match status" value="1"/>
</dbReference>
<name>A0A7I7L722_9MYCO</name>
<keyword evidence="8" id="KW-1185">Reference proteome</keyword>
<feature type="domain" description="D-isomer specific 2-hydroxyacid dehydrogenase catalytic" evidence="5">
    <location>
        <begin position="41"/>
        <end position="330"/>
    </location>
</feature>
<proteinExistence type="inferred from homology"/>
<dbReference type="Proteomes" id="UP000467164">
    <property type="component" value="Chromosome"/>
</dbReference>
<dbReference type="RefSeq" id="WP_198966695.1">
    <property type="nucleotide sequence ID" value="NZ_AP022572.1"/>
</dbReference>
<dbReference type="EMBL" id="AP022572">
    <property type="protein sequence ID" value="BBX55614.1"/>
    <property type="molecule type" value="Genomic_DNA"/>
</dbReference>